<dbReference type="InterPro" id="IPR050428">
    <property type="entry name" value="TCS_sensor_his_kinase"/>
</dbReference>
<evidence type="ECO:0000256" key="4">
    <source>
        <dbReference type="ARBA" id="ARBA00022553"/>
    </source>
</evidence>
<evidence type="ECO:0000256" key="11">
    <source>
        <dbReference type="SAM" id="Coils"/>
    </source>
</evidence>
<dbReference type="CDD" id="cd06225">
    <property type="entry name" value="HAMP"/>
    <property type="match status" value="1"/>
</dbReference>
<keyword evidence="5" id="KW-0808">Transferase</keyword>
<dbReference type="SUPFAM" id="SSF47384">
    <property type="entry name" value="Homodimeric domain of signal transducing histidine kinase"/>
    <property type="match status" value="1"/>
</dbReference>
<feature type="domain" description="HAMP" evidence="14">
    <location>
        <begin position="175"/>
        <end position="227"/>
    </location>
</feature>
<keyword evidence="8 12" id="KW-1133">Transmembrane helix</keyword>
<dbReference type="Pfam" id="PF00512">
    <property type="entry name" value="HisKA"/>
    <property type="match status" value="1"/>
</dbReference>
<dbReference type="SMART" id="SM00388">
    <property type="entry name" value="HisKA"/>
    <property type="match status" value="1"/>
</dbReference>
<dbReference type="PRINTS" id="PR00344">
    <property type="entry name" value="BCTRLSENSOR"/>
</dbReference>
<dbReference type="Pfam" id="PF02518">
    <property type="entry name" value="HATPase_c"/>
    <property type="match status" value="1"/>
</dbReference>
<name>A0A6J6B6N3_9ZZZZ</name>
<keyword evidence="6 12" id="KW-0812">Transmembrane</keyword>
<dbReference type="EC" id="2.7.13.3" evidence="3"/>
<evidence type="ECO:0000256" key="10">
    <source>
        <dbReference type="ARBA" id="ARBA00023136"/>
    </source>
</evidence>
<dbReference type="Pfam" id="PF00672">
    <property type="entry name" value="HAMP"/>
    <property type="match status" value="1"/>
</dbReference>
<evidence type="ECO:0000256" key="2">
    <source>
        <dbReference type="ARBA" id="ARBA00004370"/>
    </source>
</evidence>
<dbReference type="InterPro" id="IPR005467">
    <property type="entry name" value="His_kinase_dom"/>
</dbReference>
<dbReference type="InterPro" id="IPR036890">
    <property type="entry name" value="HATPase_C_sf"/>
</dbReference>
<dbReference type="Gene3D" id="6.10.340.10">
    <property type="match status" value="1"/>
</dbReference>
<dbReference type="GO" id="GO:0005886">
    <property type="term" value="C:plasma membrane"/>
    <property type="evidence" value="ECO:0007669"/>
    <property type="project" value="TreeGrafter"/>
</dbReference>
<evidence type="ECO:0000259" key="14">
    <source>
        <dbReference type="PROSITE" id="PS50885"/>
    </source>
</evidence>
<evidence type="ECO:0000256" key="3">
    <source>
        <dbReference type="ARBA" id="ARBA00012438"/>
    </source>
</evidence>
<evidence type="ECO:0000256" key="7">
    <source>
        <dbReference type="ARBA" id="ARBA00022777"/>
    </source>
</evidence>
<evidence type="ECO:0000313" key="15">
    <source>
        <dbReference type="EMBL" id="CAB4534364.1"/>
    </source>
</evidence>
<evidence type="ECO:0000256" key="12">
    <source>
        <dbReference type="SAM" id="Phobius"/>
    </source>
</evidence>
<proteinExistence type="predicted"/>
<dbReference type="SUPFAM" id="SSF158472">
    <property type="entry name" value="HAMP domain-like"/>
    <property type="match status" value="1"/>
</dbReference>
<dbReference type="Gene3D" id="3.30.565.10">
    <property type="entry name" value="Histidine kinase-like ATPase, C-terminal domain"/>
    <property type="match status" value="1"/>
</dbReference>
<comment type="subcellular location">
    <subcellularLocation>
        <location evidence="2">Membrane</location>
    </subcellularLocation>
</comment>
<keyword evidence="9" id="KW-0902">Two-component regulatory system</keyword>
<dbReference type="EMBL" id="CAEZSE010000070">
    <property type="protein sequence ID" value="CAB4534364.1"/>
    <property type="molecule type" value="Genomic_DNA"/>
</dbReference>
<keyword evidence="7" id="KW-0418">Kinase</keyword>
<dbReference type="AlphaFoldDB" id="A0A6J6B6N3"/>
<keyword evidence="11" id="KW-0175">Coiled coil</keyword>
<dbReference type="PROSITE" id="PS50885">
    <property type="entry name" value="HAMP"/>
    <property type="match status" value="1"/>
</dbReference>
<dbReference type="Gene3D" id="1.10.287.130">
    <property type="match status" value="1"/>
</dbReference>
<evidence type="ECO:0000256" key="8">
    <source>
        <dbReference type="ARBA" id="ARBA00022989"/>
    </source>
</evidence>
<dbReference type="PANTHER" id="PTHR45436">
    <property type="entry name" value="SENSOR HISTIDINE KINASE YKOH"/>
    <property type="match status" value="1"/>
</dbReference>
<evidence type="ECO:0000256" key="5">
    <source>
        <dbReference type="ARBA" id="ARBA00022679"/>
    </source>
</evidence>
<evidence type="ECO:0000256" key="9">
    <source>
        <dbReference type="ARBA" id="ARBA00023012"/>
    </source>
</evidence>
<keyword evidence="4" id="KW-0597">Phosphoprotein</keyword>
<dbReference type="InterPro" id="IPR003594">
    <property type="entry name" value="HATPase_dom"/>
</dbReference>
<sequence>MILYFSLASFAAALALSIVTYASTRTYLLRQRTEFATRQAFNNAQLVRTVISLNSSDAGDLMSNIRSERGGYAVLHLGESDSFYPQEPLRFTQSNMPTQFVAKTLSGVTGRQRFLFNGEPYEAVGVNIKAIDAQYFEAFPLNDVARTLSTIRNTLTLGVLLITLTAGLLGLSISNRVLRPLRRVTSVATDIASGGLDIRLADETDPELARLATSFNNMVDAVQSRIQRETRFASDVSHELRSPVTALAAAIEVLQARRDELSERNRQAFDIIATQVHRFDRTVLDLLELSRLDAGAGATSEETIHLAKFVQQVAARHGFGEVNFTTTLDLSDETVLDRRRIERIVLNLLENARDHAGGATAILVTGDQSEFLISIEDQGVGVAQSERDRIFERFARGTSSRNSSGSGLGLAIVQEHARALHGKAWVETSSSGGARFMVSIARKLPTEANEANEANEAKLL</sequence>
<dbReference type="GO" id="GO:0000155">
    <property type="term" value="F:phosphorelay sensor kinase activity"/>
    <property type="evidence" value="ECO:0007669"/>
    <property type="project" value="InterPro"/>
</dbReference>
<dbReference type="InterPro" id="IPR036097">
    <property type="entry name" value="HisK_dim/P_sf"/>
</dbReference>
<reference evidence="15" key="1">
    <citation type="submission" date="2020-05" db="EMBL/GenBank/DDBJ databases">
        <authorList>
            <person name="Chiriac C."/>
            <person name="Salcher M."/>
            <person name="Ghai R."/>
            <person name="Kavagutti S V."/>
        </authorList>
    </citation>
    <scope>NUCLEOTIDE SEQUENCE</scope>
</reference>
<accession>A0A6J6B6N3</accession>
<feature type="coiled-coil region" evidence="11">
    <location>
        <begin position="244"/>
        <end position="271"/>
    </location>
</feature>
<comment type="catalytic activity">
    <reaction evidence="1">
        <text>ATP + protein L-histidine = ADP + protein N-phospho-L-histidine.</text>
        <dbReference type="EC" id="2.7.13.3"/>
    </reaction>
</comment>
<dbReference type="PANTHER" id="PTHR45436:SF5">
    <property type="entry name" value="SENSOR HISTIDINE KINASE TRCS"/>
    <property type="match status" value="1"/>
</dbReference>
<dbReference type="InterPro" id="IPR004358">
    <property type="entry name" value="Sig_transdc_His_kin-like_C"/>
</dbReference>
<dbReference type="PROSITE" id="PS50109">
    <property type="entry name" value="HIS_KIN"/>
    <property type="match status" value="1"/>
</dbReference>
<evidence type="ECO:0000259" key="13">
    <source>
        <dbReference type="PROSITE" id="PS50109"/>
    </source>
</evidence>
<feature type="domain" description="Histidine kinase" evidence="13">
    <location>
        <begin position="235"/>
        <end position="444"/>
    </location>
</feature>
<dbReference type="SUPFAM" id="SSF55874">
    <property type="entry name" value="ATPase domain of HSP90 chaperone/DNA topoisomerase II/histidine kinase"/>
    <property type="match status" value="1"/>
</dbReference>
<gene>
    <name evidence="15" type="ORF">UFOPK1353_00548</name>
</gene>
<dbReference type="InterPro" id="IPR003661">
    <property type="entry name" value="HisK_dim/P_dom"/>
</dbReference>
<organism evidence="15">
    <name type="scientific">freshwater metagenome</name>
    <dbReference type="NCBI Taxonomy" id="449393"/>
    <lineage>
        <taxon>unclassified sequences</taxon>
        <taxon>metagenomes</taxon>
        <taxon>ecological metagenomes</taxon>
    </lineage>
</organism>
<dbReference type="CDD" id="cd00075">
    <property type="entry name" value="HATPase"/>
    <property type="match status" value="1"/>
</dbReference>
<evidence type="ECO:0000256" key="6">
    <source>
        <dbReference type="ARBA" id="ARBA00022692"/>
    </source>
</evidence>
<keyword evidence="10 12" id="KW-0472">Membrane</keyword>
<dbReference type="SMART" id="SM00304">
    <property type="entry name" value="HAMP"/>
    <property type="match status" value="1"/>
</dbReference>
<dbReference type="SMART" id="SM00387">
    <property type="entry name" value="HATPase_c"/>
    <property type="match status" value="1"/>
</dbReference>
<feature type="transmembrane region" description="Helical" evidence="12">
    <location>
        <begin position="155"/>
        <end position="173"/>
    </location>
</feature>
<dbReference type="InterPro" id="IPR003660">
    <property type="entry name" value="HAMP_dom"/>
</dbReference>
<dbReference type="CDD" id="cd00082">
    <property type="entry name" value="HisKA"/>
    <property type="match status" value="1"/>
</dbReference>
<protein>
    <recommendedName>
        <fullName evidence="3">histidine kinase</fullName>
        <ecNumber evidence="3">2.7.13.3</ecNumber>
    </recommendedName>
</protein>
<evidence type="ECO:0000256" key="1">
    <source>
        <dbReference type="ARBA" id="ARBA00000085"/>
    </source>
</evidence>